<dbReference type="CDD" id="cd07033">
    <property type="entry name" value="TPP_PYR_DXS_TK_like"/>
    <property type="match status" value="1"/>
</dbReference>
<evidence type="ECO:0000256" key="13">
    <source>
        <dbReference type="ARBA" id="ARBA00049473"/>
    </source>
</evidence>
<gene>
    <name evidence="15" type="ORF">METZ01_LOCUS329959</name>
</gene>
<evidence type="ECO:0000256" key="10">
    <source>
        <dbReference type="ARBA" id="ARBA00022837"/>
    </source>
</evidence>
<proteinExistence type="predicted"/>
<evidence type="ECO:0000256" key="3">
    <source>
        <dbReference type="ARBA" id="ARBA00001941"/>
    </source>
</evidence>
<sequence>GCLMEGISHEATSLAGHLQLSKLTVLFDDNGISIDGPTNLTTSDDQASRFAALGWQVQQVDGHDNEAIAHALTVATGDSRPSFIACKTVIGQGAPSKRGTAAAHGAPLGREEIEGARKELDWPYPPFEVPSAILSRWRQIGTRGSNARNAWEIRARKSKSWHLFEAALAGDLPIDLAQTLAAEVNKHIEKDGPLATRKASELVLTTINAEIDMLVGGSADLTGSNNTKAGSMSVVTRDNFAGNYIHYGVREHAMAAAMNGIALHKGLIPFGGTFLVFSDYARPAIRLSALMGLRVIYVMTHDSIGLGEDGPTHQPIEHLSSLRAIPNLAVFRPADVAET</sequence>
<reference evidence="15" key="1">
    <citation type="submission" date="2018-05" db="EMBL/GenBank/DDBJ databases">
        <authorList>
            <person name="Lanie J.A."/>
            <person name="Ng W.-L."/>
            <person name="Kazmierczak K.M."/>
            <person name="Andrzejewski T.M."/>
            <person name="Davidsen T.M."/>
            <person name="Wayne K.J."/>
            <person name="Tettelin H."/>
            <person name="Glass J.I."/>
            <person name="Rusch D."/>
            <person name="Podicherti R."/>
            <person name="Tsui H.-C.T."/>
            <person name="Winkler M.E."/>
        </authorList>
    </citation>
    <scope>NUCLEOTIDE SEQUENCE</scope>
</reference>
<evidence type="ECO:0000256" key="12">
    <source>
        <dbReference type="ARBA" id="ARBA00023052"/>
    </source>
</evidence>
<dbReference type="EC" id="2.2.1.1" evidence="7"/>
<dbReference type="Gene3D" id="3.40.50.970">
    <property type="match status" value="2"/>
</dbReference>
<keyword evidence="11" id="KW-0460">Magnesium</keyword>
<evidence type="ECO:0000256" key="11">
    <source>
        <dbReference type="ARBA" id="ARBA00022842"/>
    </source>
</evidence>
<evidence type="ECO:0000256" key="5">
    <source>
        <dbReference type="ARBA" id="ARBA00001964"/>
    </source>
</evidence>
<dbReference type="GO" id="GO:0006098">
    <property type="term" value="P:pentose-phosphate shunt"/>
    <property type="evidence" value="ECO:0007669"/>
    <property type="project" value="TreeGrafter"/>
</dbReference>
<feature type="non-terminal residue" evidence="15">
    <location>
        <position position="339"/>
    </location>
</feature>
<comment type="cofactor">
    <cofactor evidence="2">
        <name>Mn(2+)</name>
        <dbReference type="ChEBI" id="CHEBI:29035"/>
    </cofactor>
</comment>
<dbReference type="GO" id="GO:0046872">
    <property type="term" value="F:metal ion binding"/>
    <property type="evidence" value="ECO:0007669"/>
    <property type="project" value="UniProtKB-KW"/>
</dbReference>
<dbReference type="InterPro" id="IPR005474">
    <property type="entry name" value="Transketolase_N"/>
</dbReference>
<evidence type="ECO:0000256" key="6">
    <source>
        <dbReference type="ARBA" id="ARBA00011738"/>
    </source>
</evidence>
<evidence type="ECO:0000256" key="7">
    <source>
        <dbReference type="ARBA" id="ARBA00013152"/>
    </source>
</evidence>
<comment type="cofactor">
    <cofactor evidence="3">
        <name>Co(2+)</name>
        <dbReference type="ChEBI" id="CHEBI:48828"/>
    </cofactor>
</comment>
<keyword evidence="9" id="KW-0479">Metal-binding</keyword>
<dbReference type="EMBL" id="UINC01109937">
    <property type="protein sequence ID" value="SVC77105.1"/>
    <property type="molecule type" value="Genomic_DNA"/>
</dbReference>
<dbReference type="FunFam" id="3.40.50.970:FF:000045">
    <property type="entry name" value="Transketolase"/>
    <property type="match status" value="1"/>
</dbReference>
<feature type="domain" description="Transketolase-like pyrimidine-binding" evidence="14">
    <location>
        <begin position="194"/>
        <end position="338"/>
    </location>
</feature>
<comment type="cofactor">
    <cofactor evidence="5">
        <name>thiamine diphosphate</name>
        <dbReference type="ChEBI" id="CHEBI:58937"/>
    </cofactor>
</comment>
<dbReference type="PANTHER" id="PTHR43522">
    <property type="entry name" value="TRANSKETOLASE"/>
    <property type="match status" value="1"/>
</dbReference>
<evidence type="ECO:0000259" key="14">
    <source>
        <dbReference type="SMART" id="SM00861"/>
    </source>
</evidence>
<evidence type="ECO:0000256" key="2">
    <source>
        <dbReference type="ARBA" id="ARBA00001936"/>
    </source>
</evidence>
<dbReference type="AlphaFoldDB" id="A0A382PWQ5"/>
<dbReference type="PROSITE" id="PS00802">
    <property type="entry name" value="TRANSKETOLASE_2"/>
    <property type="match status" value="1"/>
</dbReference>
<keyword evidence="10" id="KW-0106">Calcium</keyword>
<dbReference type="Pfam" id="PF00456">
    <property type="entry name" value="Transketolase_N"/>
    <property type="match status" value="1"/>
</dbReference>
<protein>
    <recommendedName>
        <fullName evidence="7">transketolase</fullName>
        <ecNumber evidence="7">2.2.1.1</ecNumber>
    </recommendedName>
</protein>
<evidence type="ECO:0000256" key="1">
    <source>
        <dbReference type="ARBA" id="ARBA00001913"/>
    </source>
</evidence>
<dbReference type="PANTHER" id="PTHR43522:SF2">
    <property type="entry name" value="TRANSKETOLASE 1-RELATED"/>
    <property type="match status" value="1"/>
</dbReference>
<dbReference type="InterPro" id="IPR029061">
    <property type="entry name" value="THDP-binding"/>
</dbReference>
<evidence type="ECO:0000256" key="8">
    <source>
        <dbReference type="ARBA" id="ARBA00022679"/>
    </source>
</evidence>
<organism evidence="15">
    <name type="scientific">marine metagenome</name>
    <dbReference type="NCBI Taxonomy" id="408172"/>
    <lineage>
        <taxon>unclassified sequences</taxon>
        <taxon>metagenomes</taxon>
        <taxon>ecological metagenomes</taxon>
    </lineage>
</organism>
<evidence type="ECO:0000256" key="9">
    <source>
        <dbReference type="ARBA" id="ARBA00022723"/>
    </source>
</evidence>
<comment type="cofactor">
    <cofactor evidence="1">
        <name>Ca(2+)</name>
        <dbReference type="ChEBI" id="CHEBI:29108"/>
    </cofactor>
</comment>
<comment type="subunit">
    <text evidence="6">Homodimer.</text>
</comment>
<keyword evidence="8" id="KW-0808">Transferase</keyword>
<dbReference type="SUPFAM" id="SSF52518">
    <property type="entry name" value="Thiamin diphosphate-binding fold (THDP-binding)"/>
    <property type="match status" value="2"/>
</dbReference>
<evidence type="ECO:0000256" key="4">
    <source>
        <dbReference type="ARBA" id="ARBA00001946"/>
    </source>
</evidence>
<dbReference type="GO" id="GO:0005829">
    <property type="term" value="C:cytosol"/>
    <property type="evidence" value="ECO:0007669"/>
    <property type="project" value="TreeGrafter"/>
</dbReference>
<evidence type="ECO:0000313" key="15">
    <source>
        <dbReference type="EMBL" id="SVC77105.1"/>
    </source>
</evidence>
<dbReference type="InterPro" id="IPR020826">
    <property type="entry name" value="Transketolase_BS"/>
</dbReference>
<comment type="cofactor">
    <cofactor evidence="4">
        <name>Mg(2+)</name>
        <dbReference type="ChEBI" id="CHEBI:18420"/>
    </cofactor>
</comment>
<dbReference type="SMART" id="SM00861">
    <property type="entry name" value="Transket_pyr"/>
    <property type="match status" value="1"/>
</dbReference>
<dbReference type="GO" id="GO:0004802">
    <property type="term" value="F:transketolase activity"/>
    <property type="evidence" value="ECO:0007669"/>
    <property type="project" value="UniProtKB-EC"/>
</dbReference>
<accession>A0A382PWQ5</accession>
<dbReference type="Pfam" id="PF02779">
    <property type="entry name" value="Transket_pyr"/>
    <property type="match status" value="1"/>
</dbReference>
<dbReference type="InterPro" id="IPR005475">
    <property type="entry name" value="Transketolase-like_Pyr-bd"/>
</dbReference>
<comment type="catalytic activity">
    <reaction evidence="13">
        <text>D-sedoheptulose 7-phosphate + D-glyceraldehyde 3-phosphate = aldehydo-D-ribose 5-phosphate + D-xylulose 5-phosphate</text>
        <dbReference type="Rhea" id="RHEA:10508"/>
        <dbReference type="ChEBI" id="CHEBI:57483"/>
        <dbReference type="ChEBI" id="CHEBI:57737"/>
        <dbReference type="ChEBI" id="CHEBI:58273"/>
        <dbReference type="ChEBI" id="CHEBI:59776"/>
        <dbReference type="EC" id="2.2.1.1"/>
    </reaction>
</comment>
<name>A0A382PWQ5_9ZZZZ</name>
<dbReference type="InterPro" id="IPR033247">
    <property type="entry name" value="Transketolase_fam"/>
</dbReference>
<keyword evidence="12" id="KW-0786">Thiamine pyrophosphate</keyword>
<feature type="non-terminal residue" evidence="15">
    <location>
        <position position="1"/>
    </location>
</feature>